<evidence type="ECO:0000313" key="2">
    <source>
        <dbReference type="Proteomes" id="UP000274199"/>
    </source>
</evidence>
<dbReference type="Proteomes" id="UP000274199">
    <property type="component" value="Segment"/>
</dbReference>
<sequence>MLSNLELTHLVNYVDRIIYTNELINIINNHNSKFNNLYRGLKILKSEISIGNKYNHFNKVSSWTKDLSTAIDFSLYSDIHDDILHSVNNDESLFINVVFQWSNAYGLDVNKALSYDNYDKHIHEEEVLVCYNDMVISDITDCGNYYLVKIN</sequence>
<evidence type="ECO:0000313" key="1">
    <source>
        <dbReference type="EMBL" id="AYP68151.1"/>
    </source>
</evidence>
<accession>A0A3G3BVH7</accession>
<protein>
    <submittedName>
        <fullName evidence="1">Uncharacterized protein</fullName>
    </submittedName>
</protein>
<name>A0A3G3BVH7_9CAUD</name>
<proteinExistence type="predicted"/>
<reference evidence="1 2" key="1">
    <citation type="submission" date="2018-09" db="EMBL/GenBank/DDBJ databases">
        <title>Comparative Genomic Analysis of Eight Novel Haloalkaliphilic Bacteriophages from Lake Elmenteita, Kenya.</title>
        <authorList>
            <person name="Akhwale J.K."/>
        </authorList>
    </citation>
    <scope>NUCLEOTIDE SEQUENCE [LARGE SCALE GENOMIC DNA]</scope>
</reference>
<gene>
    <name evidence="1" type="ORF">vBBcoS136_00019</name>
</gene>
<organism evidence="1 2">
    <name type="scientific">Bacillus phage vB_BcoS-136</name>
    <dbReference type="NCBI Taxonomy" id="2419619"/>
    <lineage>
        <taxon>Viruses</taxon>
        <taxon>Duplodnaviria</taxon>
        <taxon>Heunggongvirae</taxon>
        <taxon>Uroviricota</taxon>
        <taxon>Caudoviricetes</taxon>
        <taxon>Heleneionescovirinae</taxon>
        <taxon>Kenyattavirus</taxon>
        <taxon>Kenyattavirus kv136</taxon>
    </lineage>
</organism>
<keyword evidence="2" id="KW-1185">Reference proteome</keyword>
<dbReference type="EMBL" id="MH884508">
    <property type="protein sequence ID" value="AYP68151.1"/>
    <property type="molecule type" value="Genomic_DNA"/>
</dbReference>